<evidence type="ECO:0000256" key="6">
    <source>
        <dbReference type="PROSITE-ProRule" id="PRU00169"/>
    </source>
</evidence>
<dbReference type="Proteomes" id="UP000253208">
    <property type="component" value="Unassembled WGS sequence"/>
</dbReference>
<dbReference type="PRINTS" id="PR00032">
    <property type="entry name" value="HTHARAC"/>
</dbReference>
<evidence type="ECO:0000256" key="5">
    <source>
        <dbReference type="ARBA" id="ARBA00024867"/>
    </source>
</evidence>
<dbReference type="CDD" id="cd17536">
    <property type="entry name" value="REC_YesN-like"/>
    <property type="match status" value="1"/>
</dbReference>
<dbReference type="SMART" id="SM00342">
    <property type="entry name" value="HTH_ARAC"/>
    <property type="match status" value="1"/>
</dbReference>
<dbReference type="InterPro" id="IPR018062">
    <property type="entry name" value="HTH_AraC-typ_CS"/>
</dbReference>
<evidence type="ECO:0000313" key="10">
    <source>
        <dbReference type="Proteomes" id="UP000253208"/>
    </source>
</evidence>
<organism evidence="9 10">
    <name type="scientific">Blautia obeum</name>
    <dbReference type="NCBI Taxonomy" id="40520"/>
    <lineage>
        <taxon>Bacteria</taxon>
        <taxon>Bacillati</taxon>
        <taxon>Bacillota</taxon>
        <taxon>Clostridia</taxon>
        <taxon>Lachnospirales</taxon>
        <taxon>Lachnospiraceae</taxon>
        <taxon>Blautia</taxon>
    </lineage>
</organism>
<evidence type="ECO:0000259" key="7">
    <source>
        <dbReference type="PROSITE" id="PS01124"/>
    </source>
</evidence>
<dbReference type="GO" id="GO:0003700">
    <property type="term" value="F:DNA-binding transcription factor activity"/>
    <property type="evidence" value="ECO:0007669"/>
    <property type="project" value="InterPro"/>
</dbReference>
<dbReference type="PROSITE" id="PS01124">
    <property type="entry name" value="HTH_ARAC_FAMILY_2"/>
    <property type="match status" value="1"/>
</dbReference>
<dbReference type="SUPFAM" id="SSF52172">
    <property type="entry name" value="CheY-like"/>
    <property type="match status" value="1"/>
</dbReference>
<dbReference type="InterPro" id="IPR009057">
    <property type="entry name" value="Homeodomain-like_sf"/>
</dbReference>
<feature type="domain" description="Response regulatory" evidence="8">
    <location>
        <begin position="3"/>
        <end position="120"/>
    </location>
</feature>
<keyword evidence="2" id="KW-0805">Transcription regulation</keyword>
<dbReference type="InterPro" id="IPR018060">
    <property type="entry name" value="HTH_AraC"/>
</dbReference>
<dbReference type="EMBL" id="PSQG01000004">
    <property type="protein sequence ID" value="RCH45459.1"/>
    <property type="molecule type" value="Genomic_DNA"/>
</dbReference>
<dbReference type="GO" id="GO:0043565">
    <property type="term" value="F:sequence-specific DNA binding"/>
    <property type="evidence" value="ECO:0007669"/>
    <property type="project" value="InterPro"/>
</dbReference>
<dbReference type="PROSITE" id="PS50110">
    <property type="entry name" value="RESPONSE_REGULATORY"/>
    <property type="match status" value="1"/>
</dbReference>
<dbReference type="InterPro" id="IPR020449">
    <property type="entry name" value="Tscrpt_reg_AraC-type_HTH"/>
</dbReference>
<dbReference type="RefSeq" id="WP_114001742.1">
    <property type="nucleotide sequence ID" value="NZ_PSQG01000004.1"/>
</dbReference>
<keyword evidence="3 9" id="KW-0238">DNA-binding</keyword>
<dbReference type="Gene3D" id="3.40.50.2300">
    <property type="match status" value="1"/>
</dbReference>
<dbReference type="Pfam" id="PF00072">
    <property type="entry name" value="Response_reg"/>
    <property type="match status" value="1"/>
</dbReference>
<dbReference type="InterPro" id="IPR011006">
    <property type="entry name" value="CheY-like_superfamily"/>
</dbReference>
<name>A0A367G6G2_9FIRM</name>
<dbReference type="Gene3D" id="1.10.10.60">
    <property type="entry name" value="Homeodomain-like"/>
    <property type="match status" value="2"/>
</dbReference>
<dbReference type="SUPFAM" id="SSF46689">
    <property type="entry name" value="Homeodomain-like"/>
    <property type="match status" value="2"/>
</dbReference>
<feature type="domain" description="HTH araC/xylS-type" evidence="7">
    <location>
        <begin position="426"/>
        <end position="524"/>
    </location>
</feature>
<evidence type="ECO:0000256" key="4">
    <source>
        <dbReference type="ARBA" id="ARBA00023163"/>
    </source>
</evidence>
<dbReference type="InterPro" id="IPR001789">
    <property type="entry name" value="Sig_transdc_resp-reg_receiver"/>
</dbReference>
<keyword evidence="4" id="KW-0804">Transcription</keyword>
<comment type="function">
    <text evidence="5">May play the central regulatory role in sporulation. It may be an element of the effector pathway responsible for the activation of sporulation genes in response to nutritional stress. Spo0A may act in concert with spo0H (a sigma factor) to control the expression of some genes that are critical to the sporulation process.</text>
</comment>
<gene>
    <name evidence="9" type="ORF">C4886_03795</name>
</gene>
<accession>A0A367G6G2</accession>
<feature type="modified residue" description="4-aspartylphosphate" evidence="6">
    <location>
        <position position="55"/>
    </location>
</feature>
<dbReference type="AlphaFoldDB" id="A0A367G6G2"/>
<evidence type="ECO:0000259" key="8">
    <source>
        <dbReference type="PROSITE" id="PS50110"/>
    </source>
</evidence>
<protein>
    <recommendedName>
        <fullName evidence="1">Stage 0 sporulation protein A homolog</fullName>
    </recommendedName>
</protein>
<evidence type="ECO:0000256" key="2">
    <source>
        <dbReference type="ARBA" id="ARBA00023015"/>
    </source>
</evidence>
<reference evidence="9 10" key="1">
    <citation type="submission" date="2018-02" db="EMBL/GenBank/DDBJ databases">
        <title>Complete genome sequencing of Faecalibacterium prausnitzii strains isolated from the human gut.</title>
        <authorList>
            <person name="Fitzgerald B.C."/>
            <person name="Shkoporov A.N."/>
            <person name="Ross P.R."/>
            <person name="Hill C."/>
        </authorList>
    </citation>
    <scope>NUCLEOTIDE SEQUENCE [LARGE SCALE GENOMIC DNA]</scope>
    <source>
        <strain evidence="9 10">APC942/31-1</strain>
    </source>
</reference>
<sequence>MYRTLVADDDFLVRSYLKTLDSWEKAGYEIVDDAEDGEEAYGFLQKEKIDVLVTDLTMPVMDGIELIRKIREENRDIYIIVLSCHDDFEYVKEAMRLGADEYVLKNSLDEDSLYDTLEKSARLIEKRREKSQEQARTRKLIHLGSHALKYYFFNGLISGMLKNQAREEKRVEAGIAGKYFNSAVICMFMENWAERERQWTPLEVEQYSHHFRHRLLERTEELLGTESEFTEVVYLGAGIFCCFLDLSGDCRTSAMQQRLTEAAAICYRHCQEDLCDFGISVSSVCMGEDGIRQAYQQAREMMKLHFYEKKEILYFEGRKKADSVLPESAEKLEGQISRLKAGKDRKKAEELWTQVLADCQDRYTDGRLLVQWLKKLNQTAGIEKEPIWYGDIESFEKFREKGSACISQLFVGEEDAVPEGTSAAVKKALEFIREHYEAPISLQDAADAAEVNPAYLSYLFKQEMKIGFSNYVQELRIDCAKKLLSETNCKVKDVALRSGFGDYHYFSKTFKKFTGLSPAEYRKESGLS</sequence>
<dbReference type="PANTHER" id="PTHR43280:SF10">
    <property type="entry name" value="REGULATORY PROTEIN POCR"/>
    <property type="match status" value="1"/>
</dbReference>
<comment type="caution">
    <text evidence="9">The sequence shown here is derived from an EMBL/GenBank/DDBJ whole genome shotgun (WGS) entry which is preliminary data.</text>
</comment>
<evidence type="ECO:0000256" key="1">
    <source>
        <dbReference type="ARBA" id="ARBA00018672"/>
    </source>
</evidence>
<keyword evidence="6" id="KW-0597">Phosphoprotein</keyword>
<dbReference type="PROSITE" id="PS00041">
    <property type="entry name" value="HTH_ARAC_FAMILY_1"/>
    <property type="match status" value="1"/>
</dbReference>
<proteinExistence type="predicted"/>
<dbReference type="GO" id="GO:0000160">
    <property type="term" value="P:phosphorelay signal transduction system"/>
    <property type="evidence" value="ECO:0007669"/>
    <property type="project" value="InterPro"/>
</dbReference>
<dbReference type="Pfam" id="PF12833">
    <property type="entry name" value="HTH_18"/>
    <property type="match status" value="1"/>
</dbReference>
<evidence type="ECO:0000256" key="3">
    <source>
        <dbReference type="ARBA" id="ARBA00023125"/>
    </source>
</evidence>
<dbReference type="PANTHER" id="PTHR43280">
    <property type="entry name" value="ARAC-FAMILY TRANSCRIPTIONAL REGULATOR"/>
    <property type="match status" value="1"/>
</dbReference>
<dbReference type="SMART" id="SM00448">
    <property type="entry name" value="REC"/>
    <property type="match status" value="1"/>
</dbReference>
<evidence type="ECO:0000313" key="9">
    <source>
        <dbReference type="EMBL" id="RCH45459.1"/>
    </source>
</evidence>